<evidence type="ECO:0000256" key="1">
    <source>
        <dbReference type="ARBA" id="ARBA00007274"/>
    </source>
</evidence>
<dbReference type="PROSITE" id="PS00101">
    <property type="entry name" value="HEXAPEP_TRANSFERASES"/>
    <property type="match status" value="1"/>
</dbReference>
<comment type="similarity">
    <text evidence="1">Belongs to the transferase hexapeptide repeat family.</text>
</comment>
<dbReference type="SUPFAM" id="SSF51161">
    <property type="entry name" value="Trimeric LpxA-like enzymes"/>
    <property type="match status" value="1"/>
</dbReference>
<dbReference type="OMA" id="FYSGTHP"/>
<keyword evidence="5" id="KW-1185">Reference proteome</keyword>
<accession>A0A165G090</accession>
<dbReference type="GO" id="GO:0008374">
    <property type="term" value="F:O-acyltransferase activity"/>
    <property type="evidence" value="ECO:0007669"/>
    <property type="project" value="TreeGrafter"/>
</dbReference>
<dbReference type="AlphaFoldDB" id="A0A165G090"/>
<dbReference type="FunCoup" id="A0A165G090">
    <property type="interactions" value="18"/>
</dbReference>
<dbReference type="InterPro" id="IPR018357">
    <property type="entry name" value="Hexapep_transf_CS"/>
</dbReference>
<dbReference type="InterPro" id="IPR001451">
    <property type="entry name" value="Hexapep"/>
</dbReference>
<sequence>MPDLTEKEKALRGELYWAFVPELVRDRRRCQHACKRYTDAGEVSRRRLVELWRDVVDDKTPLPPPAPTPEEDEALFEDEPWVEGPVHIDYGTNLRFGKNVYVNFNATFLDTCIISIGSRTLIGPNVSFYSGTHPLDPELRNGTKGPELGKEIHVGEDCWIGGNVVILPGVTLGKGVVVGAGSVVTKDVPPFHVVAGNPARILRRIETNMDPEHRNQKAKHVDHETAKVPENELTVPAAAKEADSHVSGAEEPMAQLARQLDKMDFDRYNDAFNKG</sequence>
<dbReference type="GeneID" id="28894474"/>
<dbReference type="GO" id="GO:0016407">
    <property type="term" value="F:acetyltransferase activity"/>
    <property type="evidence" value="ECO:0007669"/>
    <property type="project" value="InterPro"/>
</dbReference>
<organism evidence="4 5">
    <name type="scientific">Xylona heveae (strain CBS 132557 / TC161)</name>
    <dbReference type="NCBI Taxonomy" id="1328760"/>
    <lineage>
        <taxon>Eukaryota</taxon>
        <taxon>Fungi</taxon>
        <taxon>Dikarya</taxon>
        <taxon>Ascomycota</taxon>
        <taxon>Pezizomycotina</taxon>
        <taxon>Xylonomycetes</taxon>
        <taxon>Xylonales</taxon>
        <taxon>Xylonaceae</taxon>
        <taxon>Xylona</taxon>
    </lineage>
</organism>
<dbReference type="InterPro" id="IPR011004">
    <property type="entry name" value="Trimer_LpxA-like_sf"/>
</dbReference>
<dbReference type="Proteomes" id="UP000076632">
    <property type="component" value="Unassembled WGS sequence"/>
</dbReference>
<name>A0A165G090_XYLHT</name>
<dbReference type="Gene3D" id="2.160.10.10">
    <property type="entry name" value="Hexapeptide repeat proteins"/>
    <property type="match status" value="1"/>
</dbReference>
<dbReference type="OrthoDB" id="25818at2759"/>
<proteinExistence type="inferred from homology"/>
<dbReference type="SMART" id="SM01266">
    <property type="entry name" value="Mac"/>
    <property type="match status" value="1"/>
</dbReference>
<protein>
    <submittedName>
        <fullName evidence="4">Trimeric LpxA-like protein</fullName>
    </submittedName>
</protein>
<evidence type="ECO:0000313" key="4">
    <source>
        <dbReference type="EMBL" id="KZF21588.1"/>
    </source>
</evidence>
<dbReference type="CDD" id="cd03357">
    <property type="entry name" value="LbH_MAT_GAT"/>
    <property type="match status" value="1"/>
</dbReference>
<gene>
    <name evidence="4" type="ORF">L228DRAFT_156151</name>
</gene>
<feature type="domain" description="Maltose/galactoside acetyltransferase" evidence="3">
    <location>
        <begin position="7"/>
        <end position="61"/>
    </location>
</feature>
<dbReference type="STRING" id="1328760.A0A165G090"/>
<dbReference type="PANTHER" id="PTHR23416">
    <property type="entry name" value="SIALIC ACID SYNTHASE-RELATED"/>
    <property type="match status" value="1"/>
</dbReference>
<dbReference type="InterPro" id="IPR024688">
    <property type="entry name" value="Mac_dom"/>
</dbReference>
<dbReference type="Pfam" id="PF00132">
    <property type="entry name" value="Hexapep"/>
    <property type="match status" value="1"/>
</dbReference>
<dbReference type="EMBL" id="KV407460">
    <property type="protein sequence ID" value="KZF21588.1"/>
    <property type="molecule type" value="Genomic_DNA"/>
</dbReference>
<dbReference type="InterPro" id="IPR051159">
    <property type="entry name" value="Hexapeptide_acetyltransf"/>
</dbReference>
<dbReference type="PANTHER" id="PTHR23416:SF54">
    <property type="entry name" value="ACETYLTRANSFERASE, CYSE_LACA_LPXA_NODL FAMILY (AFU_ORTHOLOGUE AFUA_2G08430)-RELATED"/>
    <property type="match status" value="1"/>
</dbReference>
<evidence type="ECO:0000313" key="5">
    <source>
        <dbReference type="Proteomes" id="UP000076632"/>
    </source>
</evidence>
<evidence type="ECO:0000259" key="3">
    <source>
        <dbReference type="SMART" id="SM01266"/>
    </source>
</evidence>
<evidence type="ECO:0000256" key="2">
    <source>
        <dbReference type="ARBA" id="ARBA00022679"/>
    </source>
</evidence>
<keyword evidence="2" id="KW-0808">Transferase</keyword>
<reference evidence="4 5" key="1">
    <citation type="journal article" date="2016" name="Fungal Biol.">
        <title>The genome of Xylona heveae provides a window into fungal endophytism.</title>
        <authorList>
            <person name="Gazis R."/>
            <person name="Kuo A."/>
            <person name="Riley R."/>
            <person name="LaButti K."/>
            <person name="Lipzen A."/>
            <person name="Lin J."/>
            <person name="Amirebrahimi M."/>
            <person name="Hesse C.N."/>
            <person name="Spatafora J.W."/>
            <person name="Henrissat B."/>
            <person name="Hainaut M."/>
            <person name="Grigoriev I.V."/>
            <person name="Hibbett D.S."/>
        </authorList>
    </citation>
    <scope>NUCLEOTIDE SEQUENCE [LARGE SCALE GENOMIC DNA]</scope>
    <source>
        <strain evidence="4 5">TC161</strain>
    </source>
</reference>
<dbReference type="RefSeq" id="XP_018187143.1">
    <property type="nucleotide sequence ID" value="XM_018329337.1"/>
</dbReference>
<dbReference type="Pfam" id="PF12464">
    <property type="entry name" value="Mac"/>
    <property type="match status" value="1"/>
</dbReference>
<dbReference type="InParanoid" id="A0A165G090"/>